<dbReference type="GO" id="GO:0006633">
    <property type="term" value="P:fatty acid biosynthetic process"/>
    <property type="evidence" value="ECO:0007669"/>
    <property type="project" value="UniProtKB-KW"/>
</dbReference>
<evidence type="ECO:0000256" key="3">
    <source>
        <dbReference type="ARBA" id="ARBA00011750"/>
    </source>
</evidence>
<comment type="subunit">
    <text evidence="3 13">Acetyl-CoA carboxylase is a heterohexamer of biotin carboxyl carrier protein, biotin carboxylase and the two subunits of carboxyl transferase in a 2:2 complex.</text>
</comment>
<dbReference type="InterPro" id="IPR004549">
    <property type="entry name" value="Acetyl_CoA_COase_biotin_COase"/>
</dbReference>
<keyword evidence="13" id="KW-0276">Fatty acid metabolism</keyword>
<dbReference type="PROSITE" id="PS50979">
    <property type="entry name" value="BC"/>
    <property type="match status" value="1"/>
</dbReference>
<evidence type="ECO:0000256" key="13">
    <source>
        <dbReference type="RuleBase" id="RU365063"/>
    </source>
</evidence>
<dbReference type="FunFam" id="3.30.1490.20:FF:000018">
    <property type="entry name" value="Biotin carboxylase"/>
    <property type="match status" value="1"/>
</dbReference>
<keyword evidence="6" id="KW-0479">Metal-binding</keyword>
<dbReference type="SUPFAM" id="SSF51246">
    <property type="entry name" value="Rudiment single hybrid motif"/>
    <property type="match status" value="1"/>
</dbReference>
<dbReference type="InterPro" id="IPR016185">
    <property type="entry name" value="PreATP-grasp_dom_sf"/>
</dbReference>
<dbReference type="GO" id="GO:0004075">
    <property type="term" value="F:biotin carboxylase activity"/>
    <property type="evidence" value="ECO:0007669"/>
    <property type="project" value="UniProtKB-EC"/>
</dbReference>
<dbReference type="GO" id="GO:0005524">
    <property type="term" value="F:ATP binding"/>
    <property type="evidence" value="ECO:0007669"/>
    <property type="project" value="UniProtKB-UniRule"/>
</dbReference>
<organism evidence="16 17">
    <name type="scientific">Oligosphaera ethanolica</name>
    <dbReference type="NCBI Taxonomy" id="760260"/>
    <lineage>
        <taxon>Bacteria</taxon>
        <taxon>Pseudomonadati</taxon>
        <taxon>Lentisphaerota</taxon>
        <taxon>Oligosphaeria</taxon>
        <taxon>Oligosphaerales</taxon>
        <taxon>Oligosphaeraceae</taxon>
        <taxon>Oligosphaera</taxon>
    </lineage>
</organism>
<dbReference type="SUPFAM" id="SSF52440">
    <property type="entry name" value="PreATP-grasp domain"/>
    <property type="match status" value="1"/>
</dbReference>
<dbReference type="Pfam" id="PF02786">
    <property type="entry name" value="CPSase_L_D2"/>
    <property type="match status" value="1"/>
</dbReference>
<keyword evidence="13" id="KW-0443">Lipid metabolism</keyword>
<dbReference type="InterPro" id="IPR011054">
    <property type="entry name" value="Rudment_hybrid_motif"/>
</dbReference>
<dbReference type="EMBL" id="JAUSVL010000001">
    <property type="protein sequence ID" value="MDQ0289950.1"/>
    <property type="molecule type" value="Genomic_DNA"/>
</dbReference>
<name>A0AAE3VGH7_9BACT</name>
<dbReference type="InterPro" id="IPR005479">
    <property type="entry name" value="CPAse_ATP-bd"/>
</dbReference>
<keyword evidence="13" id="KW-0275">Fatty acid biosynthesis</keyword>
<protein>
    <recommendedName>
        <fullName evidence="4 13">Biotin carboxylase</fullName>
        <ecNumber evidence="4 13">6.3.4.14</ecNumber>
    </recommendedName>
    <alternativeName>
        <fullName evidence="13">Acetyl-coenzyme A carboxylase biotin carboxylase subunit A</fullName>
    </alternativeName>
</protein>
<evidence type="ECO:0000313" key="16">
    <source>
        <dbReference type="EMBL" id="MDQ0289950.1"/>
    </source>
</evidence>
<evidence type="ECO:0000259" key="14">
    <source>
        <dbReference type="PROSITE" id="PS50975"/>
    </source>
</evidence>
<dbReference type="Pfam" id="PF02785">
    <property type="entry name" value="Biotin_carb_C"/>
    <property type="match status" value="1"/>
</dbReference>
<dbReference type="AlphaFoldDB" id="A0AAE3VGH7"/>
<evidence type="ECO:0000256" key="11">
    <source>
        <dbReference type="ARBA" id="ARBA00048600"/>
    </source>
</evidence>
<dbReference type="PROSITE" id="PS00867">
    <property type="entry name" value="CPSASE_2"/>
    <property type="match status" value="1"/>
</dbReference>
<evidence type="ECO:0000256" key="10">
    <source>
        <dbReference type="ARBA" id="ARBA00023267"/>
    </source>
</evidence>
<evidence type="ECO:0000256" key="1">
    <source>
        <dbReference type="ARBA" id="ARBA00003761"/>
    </source>
</evidence>
<keyword evidence="9" id="KW-0460">Magnesium</keyword>
<keyword evidence="17" id="KW-1185">Reference proteome</keyword>
<evidence type="ECO:0000256" key="8">
    <source>
        <dbReference type="ARBA" id="ARBA00022840"/>
    </source>
</evidence>
<dbReference type="PANTHER" id="PTHR48095">
    <property type="entry name" value="PYRUVATE CARBOXYLASE SUBUNIT A"/>
    <property type="match status" value="1"/>
</dbReference>
<comment type="caution">
    <text evidence="16">The sequence shown here is derived from an EMBL/GenBank/DDBJ whole genome shotgun (WGS) entry which is preliminary data.</text>
</comment>
<dbReference type="SMART" id="SM00878">
    <property type="entry name" value="Biotin_carb_C"/>
    <property type="match status" value="1"/>
</dbReference>
<dbReference type="InterPro" id="IPR005482">
    <property type="entry name" value="Biotin_COase_C"/>
</dbReference>
<evidence type="ECO:0000256" key="9">
    <source>
        <dbReference type="ARBA" id="ARBA00022842"/>
    </source>
</evidence>
<accession>A0AAE3VGH7</accession>
<feature type="domain" description="Biotin carboxylation" evidence="15">
    <location>
        <begin position="1"/>
        <end position="446"/>
    </location>
</feature>
<keyword evidence="13" id="KW-0444">Lipid biosynthesis</keyword>
<evidence type="ECO:0000256" key="7">
    <source>
        <dbReference type="ARBA" id="ARBA00022741"/>
    </source>
</evidence>
<comment type="function">
    <text evidence="1 13">This protein is a component of the acetyl coenzyme A carboxylase complex; first, biotin carboxylase catalyzes the carboxylation of the carrier protein and then the transcarboxylase transfers the carboxyl group to form malonyl-CoA.</text>
</comment>
<gene>
    <name evidence="16" type="ORF">J3R75_002057</name>
</gene>
<dbReference type="InterPro" id="IPR011761">
    <property type="entry name" value="ATP-grasp"/>
</dbReference>
<dbReference type="InterPro" id="IPR011764">
    <property type="entry name" value="Biotin_carboxylation_dom"/>
</dbReference>
<keyword evidence="7 12" id="KW-0547">Nucleotide-binding</keyword>
<evidence type="ECO:0000256" key="2">
    <source>
        <dbReference type="ARBA" id="ARBA00004956"/>
    </source>
</evidence>
<dbReference type="InterPro" id="IPR051602">
    <property type="entry name" value="ACC_Biotin_Carboxylase"/>
</dbReference>
<dbReference type="PANTHER" id="PTHR48095:SF2">
    <property type="entry name" value="BIOTIN CARBOXYLASE, CHLOROPLASTIC"/>
    <property type="match status" value="1"/>
</dbReference>
<dbReference type="SUPFAM" id="SSF56059">
    <property type="entry name" value="Glutathione synthetase ATP-binding domain-like"/>
    <property type="match status" value="1"/>
</dbReference>
<dbReference type="NCBIfam" id="NF006367">
    <property type="entry name" value="PRK08591.1"/>
    <property type="match status" value="1"/>
</dbReference>
<comment type="catalytic activity">
    <reaction evidence="11 13">
        <text>N(6)-biotinyl-L-lysyl-[protein] + hydrogencarbonate + ATP = N(6)-carboxybiotinyl-L-lysyl-[protein] + ADP + phosphate + H(+)</text>
        <dbReference type="Rhea" id="RHEA:13501"/>
        <dbReference type="Rhea" id="RHEA-COMP:10505"/>
        <dbReference type="Rhea" id="RHEA-COMP:10506"/>
        <dbReference type="ChEBI" id="CHEBI:15378"/>
        <dbReference type="ChEBI" id="CHEBI:17544"/>
        <dbReference type="ChEBI" id="CHEBI:30616"/>
        <dbReference type="ChEBI" id="CHEBI:43474"/>
        <dbReference type="ChEBI" id="CHEBI:83144"/>
        <dbReference type="ChEBI" id="CHEBI:83145"/>
        <dbReference type="ChEBI" id="CHEBI:456216"/>
        <dbReference type="EC" id="6.3.4.14"/>
    </reaction>
</comment>
<dbReference type="EC" id="6.3.4.14" evidence="4 13"/>
<dbReference type="RefSeq" id="WP_307261385.1">
    <property type="nucleotide sequence ID" value="NZ_JAUSVL010000001.1"/>
</dbReference>
<evidence type="ECO:0000313" key="17">
    <source>
        <dbReference type="Proteomes" id="UP001238163"/>
    </source>
</evidence>
<feature type="domain" description="ATP-grasp" evidence="14">
    <location>
        <begin position="120"/>
        <end position="317"/>
    </location>
</feature>
<keyword evidence="10 13" id="KW-0092">Biotin</keyword>
<dbReference type="GO" id="GO:0046872">
    <property type="term" value="F:metal ion binding"/>
    <property type="evidence" value="ECO:0007669"/>
    <property type="project" value="UniProtKB-KW"/>
</dbReference>
<dbReference type="PROSITE" id="PS50975">
    <property type="entry name" value="ATP_GRASP"/>
    <property type="match status" value="1"/>
</dbReference>
<keyword evidence="8 12" id="KW-0067">ATP-binding</keyword>
<comment type="pathway">
    <text evidence="2 13">Lipid metabolism; malonyl-CoA biosynthesis; malonyl-CoA from acetyl-CoA: step 1/1.</text>
</comment>
<reference evidence="16" key="1">
    <citation type="submission" date="2023-07" db="EMBL/GenBank/DDBJ databases">
        <title>Genomic Encyclopedia of Type Strains, Phase IV (KMG-IV): sequencing the most valuable type-strain genomes for metagenomic binning, comparative biology and taxonomic classification.</title>
        <authorList>
            <person name="Goeker M."/>
        </authorList>
    </citation>
    <scope>NUCLEOTIDE SEQUENCE</scope>
    <source>
        <strain evidence="16">DSM 24202</strain>
    </source>
</reference>
<dbReference type="PROSITE" id="PS00866">
    <property type="entry name" value="CPSASE_1"/>
    <property type="match status" value="1"/>
</dbReference>
<evidence type="ECO:0000256" key="4">
    <source>
        <dbReference type="ARBA" id="ARBA00013263"/>
    </source>
</evidence>
<dbReference type="Gene3D" id="3.30.470.20">
    <property type="entry name" value="ATP-grasp fold, B domain"/>
    <property type="match status" value="1"/>
</dbReference>
<dbReference type="NCBIfam" id="TIGR00514">
    <property type="entry name" value="accC"/>
    <property type="match status" value="1"/>
</dbReference>
<sequence length="454" mass="49486">MAPKILIANRGEIALRVVRACRELGIASVVVYSEADRDSLAVQLADEAVCIGPAPAVESYLKIDRIIAAAELVGATAIHPGYGFMSENAHFAEICEKCNLTFIGPSPAAIRAMGNKTAARERMKAAGVPVTPGSDGPVREISEAIRWASEVGYPVLLKASAGGGGKGMRLVLKESDMINNFYAAQHEAEQAFSSGELYLEKYLANPRHVEVQIIADRHGNVVQLGERDCSLQRRHQKLIEESPCPVLDDETRRAMGAAAVAAARSVQYSSVGTIEFLLDEDGSFYFMEMNTRIQVEHPVTELVTGIDLVQEQIRVGLGERLSFTQEDVTMRGHAIEVRINAEDAKRNFAPCPGKVEFFLAPGGPGVRLDSHLYSGYRVPSHYDSLLGKLIVWAPDRQQAITRCRRALQELMVVGVPTTAAFADELLATEAFRDGRYATKFVENYIAQGGESLPL</sequence>
<dbReference type="FunFam" id="3.40.50.20:FF:000010">
    <property type="entry name" value="Propionyl-CoA carboxylase subunit alpha"/>
    <property type="match status" value="1"/>
</dbReference>
<dbReference type="Proteomes" id="UP001238163">
    <property type="component" value="Unassembled WGS sequence"/>
</dbReference>
<evidence type="ECO:0000256" key="12">
    <source>
        <dbReference type="PROSITE-ProRule" id="PRU00409"/>
    </source>
</evidence>
<evidence type="ECO:0000256" key="5">
    <source>
        <dbReference type="ARBA" id="ARBA00022598"/>
    </source>
</evidence>
<dbReference type="InterPro" id="IPR005481">
    <property type="entry name" value="BC-like_N"/>
</dbReference>
<proteinExistence type="predicted"/>
<dbReference type="Pfam" id="PF00289">
    <property type="entry name" value="Biotin_carb_N"/>
    <property type="match status" value="1"/>
</dbReference>
<evidence type="ECO:0000256" key="6">
    <source>
        <dbReference type="ARBA" id="ARBA00022723"/>
    </source>
</evidence>
<evidence type="ECO:0000259" key="15">
    <source>
        <dbReference type="PROSITE" id="PS50979"/>
    </source>
</evidence>
<keyword evidence="5 13" id="KW-0436">Ligase</keyword>